<dbReference type="RefSeq" id="WP_067361844.1">
    <property type="nucleotide sequence ID" value="NZ_BDQI01000001.1"/>
</dbReference>
<gene>
    <name evidence="2" type="ORF">SO3561_00297</name>
</gene>
<keyword evidence="3" id="KW-1185">Reference proteome</keyword>
<reference evidence="3" key="1">
    <citation type="submission" date="2017-05" db="EMBL/GenBank/DDBJ databases">
        <title>Streptomyces olivochromogenes NBRC 3561 whole genome shotgun sequence.</title>
        <authorList>
            <person name="Dohra H."/>
            <person name="Kodani S."/>
        </authorList>
    </citation>
    <scope>NUCLEOTIDE SEQUENCE [LARGE SCALE GENOMIC DNA]</scope>
    <source>
        <strain evidence="3">NBRC 3561</strain>
    </source>
</reference>
<evidence type="ECO:0000313" key="3">
    <source>
        <dbReference type="Proteomes" id="UP000217446"/>
    </source>
</evidence>
<dbReference type="SUPFAM" id="SSF160719">
    <property type="entry name" value="gpW/gp25-like"/>
    <property type="match status" value="1"/>
</dbReference>
<evidence type="ECO:0000313" key="2">
    <source>
        <dbReference type="EMBL" id="GAX48815.1"/>
    </source>
</evidence>
<organism evidence="2 3">
    <name type="scientific">Streptomyces olivochromogenes</name>
    <dbReference type="NCBI Taxonomy" id="1963"/>
    <lineage>
        <taxon>Bacteria</taxon>
        <taxon>Bacillati</taxon>
        <taxon>Actinomycetota</taxon>
        <taxon>Actinomycetes</taxon>
        <taxon>Kitasatosporales</taxon>
        <taxon>Streptomycetaceae</taxon>
        <taxon>Streptomyces</taxon>
    </lineage>
</organism>
<dbReference type="Proteomes" id="UP000217446">
    <property type="component" value="Unassembled WGS sequence"/>
</dbReference>
<dbReference type="AlphaFoldDB" id="A0A250V3U3"/>
<dbReference type="EMBL" id="BDQI01000001">
    <property type="protein sequence ID" value="GAX48815.1"/>
    <property type="molecule type" value="Genomic_DNA"/>
</dbReference>
<sequence length="163" mass="17192">MTGGAEAFLGRGWRFPLLPDASGRLAYAAGEDSVRDCLLVLVRTGLGERVMRPELGTRAPELVFAPGSARTLRELEDSVRFAIRDFEPRAAVDDVRAQAQPGEEWRVTVSVDYRVRATGRHETLVFPYYLDGGAGLVGGAGAFESGAGAFEAGGFASGGGGLS</sequence>
<evidence type="ECO:0000259" key="1">
    <source>
        <dbReference type="Pfam" id="PF04965"/>
    </source>
</evidence>
<feature type="domain" description="IraD/Gp25-like" evidence="1">
    <location>
        <begin position="29"/>
        <end position="118"/>
    </location>
</feature>
<name>A0A250V3U3_STROL</name>
<protein>
    <recommendedName>
        <fullName evidence="1">IraD/Gp25-like domain-containing protein</fullName>
    </recommendedName>
</protein>
<accession>A0A250V3U3</accession>
<proteinExistence type="predicted"/>
<dbReference type="InterPro" id="IPR007048">
    <property type="entry name" value="IraD/Gp25-like"/>
</dbReference>
<dbReference type="Gene3D" id="3.10.450.40">
    <property type="match status" value="1"/>
</dbReference>
<comment type="caution">
    <text evidence="2">The sequence shown here is derived from an EMBL/GenBank/DDBJ whole genome shotgun (WGS) entry which is preliminary data.</text>
</comment>
<dbReference type="Pfam" id="PF04965">
    <property type="entry name" value="GPW_gp25"/>
    <property type="match status" value="1"/>
</dbReference>